<reference evidence="1 2" key="2">
    <citation type="submission" date="2018-11" db="EMBL/GenBank/DDBJ databases">
        <authorList>
            <consortium name="Pathogen Informatics"/>
        </authorList>
    </citation>
    <scope>NUCLEOTIDE SEQUENCE [LARGE SCALE GENOMIC DNA]</scope>
    <source>
        <strain evidence="1 2">Egypt</strain>
    </source>
</reference>
<dbReference type="EMBL" id="UZAN01057760">
    <property type="protein sequence ID" value="VDP91791.1"/>
    <property type="molecule type" value="Genomic_DNA"/>
</dbReference>
<sequence>MLSVFISPVECDGAQWDSLLERVSDEIANNTIRIAQQPSFREGDHCQPGLLSVGPIFLEVKSTAGSTTSDPNTDLFEISLSELMCAAQHTWRYHLIRVIWDRNTDGSPQLAVAPRIVHVPDLATELRQHSPVLKLCCAMLRTNLS</sequence>
<evidence type="ECO:0000313" key="3">
    <source>
        <dbReference type="WBParaSite" id="ECPE_0001455901-mRNA-1"/>
    </source>
</evidence>
<proteinExistence type="predicted"/>
<name>A0A183B5N4_9TREM</name>
<reference evidence="3" key="1">
    <citation type="submission" date="2016-06" db="UniProtKB">
        <authorList>
            <consortium name="WormBaseParasite"/>
        </authorList>
    </citation>
    <scope>IDENTIFICATION</scope>
</reference>
<dbReference type="AlphaFoldDB" id="A0A183B5N4"/>
<dbReference type="OrthoDB" id="6284237at2759"/>
<keyword evidence="2" id="KW-1185">Reference proteome</keyword>
<evidence type="ECO:0000313" key="1">
    <source>
        <dbReference type="EMBL" id="VDP91791.1"/>
    </source>
</evidence>
<accession>A0A183B5N4</accession>
<dbReference type="Proteomes" id="UP000272942">
    <property type="component" value="Unassembled WGS sequence"/>
</dbReference>
<dbReference type="WBParaSite" id="ECPE_0001455901-mRNA-1">
    <property type="protein sequence ID" value="ECPE_0001455901-mRNA-1"/>
    <property type="gene ID" value="ECPE_0001455901"/>
</dbReference>
<protein>
    <submittedName>
        <fullName evidence="3">DUF3883 domain-containing protein</fullName>
    </submittedName>
</protein>
<organism evidence="3">
    <name type="scientific">Echinostoma caproni</name>
    <dbReference type="NCBI Taxonomy" id="27848"/>
    <lineage>
        <taxon>Eukaryota</taxon>
        <taxon>Metazoa</taxon>
        <taxon>Spiralia</taxon>
        <taxon>Lophotrochozoa</taxon>
        <taxon>Platyhelminthes</taxon>
        <taxon>Trematoda</taxon>
        <taxon>Digenea</taxon>
        <taxon>Plagiorchiida</taxon>
        <taxon>Echinostomata</taxon>
        <taxon>Echinostomatoidea</taxon>
        <taxon>Echinostomatidae</taxon>
        <taxon>Echinostoma</taxon>
    </lineage>
</organism>
<gene>
    <name evidence="1" type="ORF">ECPE_LOCUS14519</name>
</gene>
<evidence type="ECO:0000313" key="2">
    <source>
        <dbReference type="Proteomes" id="UP000272942"/>
    </source>
</evidence>